<comment type="caution">
    <text evidence="2">The sequence shown here is derived from an EMBL/GenBank/DDBJ whole genome shotgun (WGS) entry which is preliminary data.</text>
</comment>
<sequence>MKLDEKSESSKIASPVSSDFKFEEEKVEEVLIDIRICRNCGLYMITYVECLTFGEAIPSVGFDPDLIHTKYASLLRDYGSRKEEVKAQSVDETPMRPPKKIGITEDTEAHDL</sequence>
<organism evidence="2 3">
    <name type="scientific">Capsicum baccatum</name>
    <name type="common">Peruvian pepper</name>
    <dbReference type="NCBI Taxonomy" id="33114"/>
    <lineage>
        <taxon>Eukaryota</taxon>
        <taxon>Viridiplantae</taxon>
        <taxon>Streptophyta</taxon>
        <taxon>Embryophyta</taxon>
        <taxon>Tracheophyta</taxon>
        <taxon>Spermatophyta</taxon>
        <taxon>Magnoliopsida</taxon>
        <taxon>eudicotyledons</taxon>
        <taxon>Gunneridae</taxon>
        <taxon>Pentapetalae</taxon>
        <taxon>asterids</taxon>
        <taxon>lamiids</taxon>
        <taxon>Solanales</taxon>
        <taxon>Solanaceae</taxon>
        <taxon>Solanoideae</taxon>
        <taxon>Capsiceae</taxon>
        <taxon>Capsicum</taxon>
    </lineage>
</organism>
<dbReference type="EMBL" id="MLFT02000012">
    <property type="protein sequence ID" value="PHT31408.1"/>
    <property type="molecule type" value="Genomic_DNA"/>
</dbReference>
<dbReference type="PANTHER" id="PTHR33022">
    <property type="entry name" value="DUF1985 DOMAIN-CONTAINING PROTEIN"/>
    <property type="match status" value="1"/>
</dbReference>
<keyword evidence="3" id="KW-1185">Reference proteome</keyword>
<dbReference type="Proteomes" id="UP000224567">
    <property type="component" value="Unassembled WGS sequence"/>
</dbReference>
<dbReference type="AlphaFoldDB" id="A0A2G2VEP1"/>
<name>A0A2G2VEP1_CAPBA</name>
<evidence type="ECO:0000313" key="2">
    <source>
        <dbReference type="EMBL" id="PHT31408.1"/>
    </source>
</evidence>
<evidence type="ECO:0000313" key="3">
    <source>
        <dbReference type="Proteomes" id="UP000224567"/>
    </source>
</evidence>
<accession>A0A2G2VEP1</accession>
<reference evidence="3" key="2">
    <citation type="journal article" date="2017" name="J. Anim. Genet.">
        <title>Multiple reference genome sequences of hot pepper reveal the massive evolution of plant disease resistance genes by retroduplication.</title>
        <authorList>
            <person name="Kim S."/>
            <person name="Park J."/>
            <person name="Yeom S.-I."/>
            <person name="Kim Y.-M."/>
            <person name="Seo E."/>
            <person name="Kim K.-T."/>
            <person name="Kim M.-S."/>
            <person name="Lee J.M."/>
            <person name="Cheong K."/>
            <person name="Shin H.-S."/>
            <person name="Kim S.-B."/>
            <person name="Han K."/>
            <person name="Lee J."/>
            <person name="Park M."/>
            <person name="Lee H.-A."/>
            <person name="Lee H.-Y."/>
            <person name="Lee Y."/>
            <person name="Oh S."/>
            <person name="Lee J.H."/>
            <person name="Choi E."/>
            <person name="Choi E."/>
            <person name="Lee S.E."/>
            <person name="Jeon J."/>
            <person name="Kim H."/>
            <person name="Choi G."/>
            <person name="Song H."/>
            <person name="Lee J."/>
            <person name="Lee S.-C."/>
            <person name="Kwon J.-K."/>
            <person name="Lee H.-Y."/>
            <person name="Koo N."/>
            <person name="Hong Y."/>
            <person name="Kim R.W."/>
            <person name="Kang W.-H."/>
            <person name="Huh J.H."/>
            <person name="Kang B.-C."/>
            <person name="Yang T.-J."/>
            <person name="Lee Y.-H."/>
            <person name="Bennetzen J.L."/>
            <person name="Choi D."/>
        </authorList>
    </citation>
    <scope>NUCLEOTIDE SEQUENCE [LARGE SCALE GENOMIC DNA]</scope>
    <source>
        <strain evidence="3">cv. PBC81</strain>
    </source>
</reference>
<protein>
    <submittedName>
        <fullName evidence="2">Uncharacterized protein</fullName>
    </submittedName>
</protein>
<gene>
    <name evidence="2" type="ORF">CQW23_27745</name>
</gene>
<proteinExistence type="predicted"/>
<dbReference type="PANTHER" id="PTHR33022:SF26">
    <property type="entry name" value="UBIQUITIN-LIKE PROTEASE FAMILY PROFILE DOMAIN-CONTAINING PROTEIN"/>
    <property type="match status" value="1"/>
</dbReference>
<reference evidence="2 3" key="1">
    <citation type="journal article" date="2017" name="Genome Biol.">
        <title>New reference genome sequences of hot pepper reveal the massive evolution of plant disease-resistance genes by retroduplication.</title>
        <authorList>
            <person name="Kim S."/>
            <person name="Park J."/>
            <person name="Yeom S.I."/>
            <person name="Kim Y.M."/>
            <person name="Seo E."/>
            <person name="Kim K.T."/>
            <person name="Kim M.S."/>
            <person name="Lee J.M."/>
            <person name="Cheong K."/>
            <person name="Shin H.S."/>
            <person name="Kim S.B."/>
            <person name="Han K."/>
            <person name="Lee J."/>
            <person name="Park M."/>
            <person name="Lee H.A."/>
            <person name="Lee H.Y."/>
            <person name="Lee Y."/>
            <person name="Oh S."/>
            <person name="Lee J.H."/>
            <person name="Choi E."/>
            <person name="Choi E."/>
            <person name="Lee S.E."/>
            <person name="Jeon J."/>
            <person name="Kim H."/>
            <person name="Choi G."/>
            <person name="Song H."/>
            <person name="Lee J."/>
            <person name="Lee S.C."/>
            <person name="Kwon J.K."/>
            <person name="Lee H.Y."/>
            <person name="Koo N."/>
            <person name="Hong Y."/>
            <person name="Kim R.W."/>
            <person name="Kang W.H."/>
            <person name="Huh J.H."/>
            <person name="Kang B.C."/>
            <person name="Yang T.J."/>
            <person name="Lee Y.H."/>
            <person name="Bennetzen J.L."/>
            <person name="Choi D."/>
        </authorList>
    </citation>
    <scope>NUCLEOTIDE SEQUENCE [LARGE SCALE GENOMIC DNA]</scope>
    <source>
        <strain evidence="3">cv. PBC81</strain>
    </source>
</reference>
<evidence type="ECO:0000256" key="1">
    <source>
        <dbReference type="SAM" id="MobiDB-lite"/>
    </source>
</evidence>
<feature type="region of interest" description="Disordered" evidence="1">
    <location>
        <begin position="85"/>
        <end position="112"/>
    </location>
</feature>